<feature type="domain" description="4Fe-4S ferredoxin-type" evidence="16">
    <location>
        <begin position="185"/>
        <end position="214"/>
    </location>
</feature>
<evidence type="ECO:0000256" key="12">
    <source>
        <dbReference type="ARBA" id="ARBA00049645"/>
    </source>
</evidence>
<keyword evidence="8" id="KW-1207">Sterol metabolism</keyword>
<dbReference type="Proteomes" id="UP000217186">
    <property type="component" value="Chromosome"/>
</dbReference>
<sequence length="565" mass="61855">MELHGKSVKKTFDVVVIGSGFGGSVSALRLKEKGYSVAVLEAGKRFRDKDFPKTSWRISKFLFAPKLGLYGIQRIHVLPDVLVLAGAGVGGGSLVYANTLYQPGDKYFTDKQWASITNWKEELEPWYDQARRMLGVIENPYFSNSDKAMKEAAEAMGVGHTFKMAPLGIYFGDGKGVASKDPFFGGVGPDRNGCMQCGACMSGCRFNAKNTLPKNYLGLAEKAGAQVFPMTTATKIEKLANGEWKISTRKTDDWLGEKGTVFFAKDVILAAGTFNTQKLLHKMKDDQVLPAISDRLGDLSRTNSEALTGALMQNTDIDYSDGSAITSSFFPDENTHIEPVRYGKGSNLMGLLQTIMTDGHSSQDRRKQWWRQFVANPKLLFKILNVRRWSERTVIALTMQNVDSSVSVRGKKSIFGWHLTSTNDPEHPNATYIPAANEAVRHIAQKQGGIAGGHVGDLIDAPFTAHFVGGCVIGSDQSEGVIDPYHRVWNYPTLHIVDGSTITANLGVNPSLTITAQAERALSFWPNKGDVDSRPAQDQPYKRLNAVAPRAPFVPAGALGELRVN</sequence>
<dbReference type="PANTHER" id="PTHR47470:SF1">
    <property type="entry name" value="FAD-DEPENDENT OXIDOREDUCTASE 2 FAD BINDING DOMAIN-CONTAINING PROTEIN"/>
    <property type="match status" value="1"/>
</dbReference>
<dbReference type="Gene3D" id="3.50.50.60">
    <property type="entry name" value="FAD/NAD(P)-binding domain"/>
    <property type="match status" value="3"/>
</dbReference>
<dbReference type="PANTHER" id="PTHR47470">
    <property type="entry name" value="CHOLESTEROL OXIDASE"/>
    <property type="match status" value="1"/>
</dbReference>
<dbReference type="EC" id="1.1.3.6" evidence="13"/>
<dbReference type="GO" id="GO:0008203">
    <property type="term" value="P:cholesterol metabolic process"/>
    <property type="evidence" value="ECO:0007669"/>
    <property type="project" value="UniProtKB-KW"/>
</dbReference>
<comment type="cofactor">
    <cofactor evidence="1">
        <name>FAD</name>
        <dbReference type="ChEBI" id="CHEBI:57692"/>
    </cofactor>
</comment>
<comment type="similarity">
    <text evidence="2">Belongs to the GMC oxidoreductase family.</text>
</comment>
<evidence type="ECO:0000313" key="17">
    <source>
        <dbReference type="EMBL" id="ASY20430.1"/>
    </source>
</evidence>
<keyword evidence="18" id="KW-1185">Reference proteome</keyword>
<dbReference type="RefSeq" id="WP_095686283.1">
    <property type="nucleotide sequence ID" value="NZ_CP016776.1"/>
</dbReference>
<evidence type="ECO:0000256" key="14">
    <source>
        <dbReference type="ARBA" id="ARBA00049744"/>
    </source>
</evidence>
<keyword evidence="10" id="KW-0413">Isomerase</keyword>
<dbReference type="GO" id="GO:0016995">
    <property type="term" value="F:cholesterol oxidase activity"/>
    <property type="evidence" value="ECO:0007669"/>
    <property type="project" value="UniProtKB-EC"/>
</dbReference>
<keyword evidence="4" id="KW-0285">Flavoprotein</keyword>
<evidence type="ECO:0000256" key="1">
    <source>
        <dbReference type="ARBA" id="ARBA00001974"/>
    </source>
</evidence>
<evidence type="ECO:0000256" key="8">
    <source>
        <dbReference type="ARBA" id="ARBA00023166"/>
    </source>
</evidence>
<evidence type="ECO:0000256" key="3">
    <source>
        <dbReference type="ARBA" id="ARBA00022548"/>
    </source>
</evidence>
<dbReference type="EC" id="5.3.3.1" evidence="11"/>
<evidence type="ECO:0000256" key="5">
    <source>
        <dbReference type="ARBA" id="ARBA00022827"/>
    </source>
</evidence>
<dbReference type="InterPro" id="IPR052542">
    <property type="entry name" value="Cholesterol_Oxidase"/>
</dbReference>
<dbReference type="OrthoDB" id="517968at2"/>
<evidence type="ECO:0000256" key="15">
    <source>
        <dbReference type="ARBA" id="ARBA00049778"/>
    </source>
</evidence>
<keyword evidence="9" id="KW-0753">Steroid metabolism</keyword>
<dbReference type="Pfam" id="PF00890">
    <property type="entry name" value="FAD_binding_2"/>
    <property type="match status" value="1"/>
</dbReference>
<dbReference type="GO" id="GO:0004769">
    <property type="term" value="F:steroid Delta-isomerase activity"/>
    <property type="evidence" value="ECO:0007669"/>
    <property type="project" value="UniProtKB-EC"/>
</dbReference>
<proteinExistence type="inferred from homology"/>
<dbReference type="Pfam" id="PF00732">
    <property type="entry name" value="GMC_oxred_N"/>
    <property type="match status" value="1"/>
</dbReference>
<keyword evidence="3" id="KW-0153">Cholesterol metabolism</keyword>
<dbReference type="KEGG" id="pvn:A7sIIA15_06225"/>
<evidence type="ECO:0000256" key="13">
    <source>
        <dbReference type="ARBA" id="ARBA00049723"/>
    </source>
</evidence>
<organism evidence="17 18">
    <name type="scientific">Candidatus Planktophila vernalis</name>
    <dbReference type="NCBI Taxonomy" id="1884907"/>
    <lineage>
        <taxon>Bacteria</taxon>
        <taxon>Bacillati</taxon>
        <taxon>Actinomycetota</taxon>
        <taxon>Actinomycetes</taxon>
        <taxon>Candidatus Nanopelagicales</taxon>
        <taxon>Candidatus Nanopelagicaceae</taxon>
        <taxon>Candidatus Planktophila</taxon>
    </lineage>
</organism>
<evidence type="ECO:0000256" key="7">
    <source>
        <dbReference type="ARBA" id="ARBA00023098"/>
    </source>
</evidence>
<name>A0A249KUE6_9ACTN</name>
<dbReference type="PRINTS" id="PR00411">
    <property type="entry name" value="PNDRDTASEI"/>
</dbReference>
<reference evidence="17 18" key="1">
    <citation type="submission" date="2016-07" db="EMBL/GenBank/DDBJ databases">
        <title>High microdiversification within the ubiquitous acI lineage of Actinobacteria.</title>
        <authorList>
            <person name="Neuenschwander S.M."/>
            <person name="Salcher M."/>
            <person name="Ghai R."/>
            <person name="Pernthaler J."/>
        </authorList>
    </citation>
    <scope>NUCLEOTIDE SEQUENCE [LARGE SCALE GENOMIC DNA]</scope>
    <source>
        <strain evidence="17">MMS-IIA-15</strain>
    </source>
</reference>
<comment type="pathway">
    <text evidence="12">Steroid metabolism; cholesterol degradation.</text>
</comment>
<evidence type="ECO:0000256" key="9">
    <source>
        <dbReference type="ARBA" id="ARBA00023221"/>
    </source>
</evidence>
<evidence type="ECO:0000256" key="6">
    <source>
        <dbReference type="ARBA" id="ARBA00023002"/>
    </source>
</evidence>
<dbReference type="InterPro" id="IPR036188">
    <property type="entry name" value="FAD/NAD-bd_sf"/>
</dbReference>
<dbReference type="EMBL" id="CP016776">
    <property type="protein sequence ID" value="ASY20430.1"/>
    <property type="molecule type" value="Genomic_DNA"/>
</dbReference>
<keyword evidence="5" id="KW-0274">FAD</keyword>
<protein>
    <recommendedName>
        <fullName evidence="14">Cholesterol oxidase</fullName>
        <ecNumber evidence="13">1.1.3.6</ecNumber>
        <ecNumber evidence="11">5.3.3.1</ecNumber>
    </recommendedName>
    <alternativeName>
        <fullName evidence="15">Cholesterol isomerase</fullName>
    </alternativeName>
</protein>
<dbReference type="InterPro" id="IPR017896">
    <property type="entry name" value="4Fe4S_Fe-S-bd"/>
</dbReference>
<dbReference type="InterPro" id="IPR007867">
    <property type="entry name" value="GMC_OxRtase_C"/>
</dbReference>
<dbReference type="SUPFAM" id="SSF51905">
    <property type="entry name" value="FAD/NAD(P)-binding domain"/>
    <property type="match status" value="1"/>
</dbReference>
<dbReference type="AlphaFoldDB" id="A0A249KUE6"/>
<evidence type="ECO:0000256" key="4">
    <source>
        <dbReference type="ARBA" id="ARBA00022630"/>
    </source>
</evidence>
<evidence type="ECO:0000256" key="10">
    <source>
        <dbReference type="ARBA" id="ARBA00023235"/>
    </source>
</evidence>
<dbReference type="GO" id="GO:0050660">
    <property type="term" value="F:flavin adenine dinucleotide binding"/>
    <property type="evidence" value="ECO:0007669"/>
    <property type="project" value="InterPro"/>
</dbReference>
<keyword evidence="6" id="KW-0560">Oxidoreductase</keyword>
<accession>A0A249KUE6</accession>
<dbReference type="Pfam" id="PF05199">
    <property type="entry name" value="GMC_oxred_C"/>
    <property type="match status" value="1"/>
</dbReference>
<gene>
    <name evidence="17" type="ORF">A7sIIA15_06225</name>
</gene>
<dbReference type="PROSITE" id="PS51379">
    <property type="entry name" value="4FE4S_FER_2"/>
    <property type="match status" value="1"/>
</dbReference>
<evidence type="ECO:0000256" key="11">
    <source>
        <dbReference type="ARBA" id="ARBA00038856"/>
    </source>
</evidence>
<dbReference type="InterPro" id="IPR003953">
    <property type="entry name" value="FAD-dep_OxRdtase_2_FAD-bd"/>
</dbReference>
<evidence type="ECO:0000256" key="2">
    <source>
        <dbReference type="ARBA" id="ARBA00010790"/>
    </source>
</evidence>
<evidence type="ECO:0000259" key="16">
    <source>
        <dbReference type="PROSITE" id="PS51379"/>
    </source>
</evidence>
<keyword evidence="7" id="KW-0443">Lipid metabolism</keyword>
<evidence type="ECO:0000313" key="18">
    <source>
        <dbReference type="Proteomes" id="UP000217186"/>
    </source>
</evidence>
<dbReference type="InterPro" id="IPR000172">
    <property type="entry name" value="GMC_OxRdtase_N"/>
</dbReference>